<evidence type="ECO:0000313" key="4">
    <source>
        <dbReference type="Proteomes" id="UP001282284"/>
    </source>
</evidence>
<evidence type="ECO:0000256" key="2">
    <source>
        <dbReference type="SAM" id="SignalP"/>
    </source>
</evidence>
<comment type="caution">
    <text evidence="3">The sequence shown here is derived from an EMBL/GenBank/DDBJ whole genome shotgun (WGS) entry which is preliminary data.</text>
</comment>
<accession>A0ABU4G814</accession>
<organism evidence="3 4">
    <name type="scientific">Sporosarcina saromensis</name>
    <dbReference type="NCBI Taxonomy" id="359365"/>
    <lineage>
        <taxon>Bacteria</taxon>
        <taxon>Bacillati</taxon>
        <taxon>Bacillota</taxon>
        <taxon>Bacilli</taxon>
        <taxon>Bacillales</taxon>
        <taxon>Caryophanaceae</taxon>
        <taxon>Sporosarcina</taxon>
    </lineage>
</organism>
<keyword evidence="1" id="KW-0812">Transmembrane</keyword>
<dbReference type="EMBL" id="JAUBDI010000005">
    <property type="protein sequence ID" value="MDW0113118.1"/>
    <property type="molecule type" value="Genomic_DNA"/>
</dbReference>
<evidence type="ECO:0000256" key="1">
    <source>
        <dbReference type="SAM" id="Phobius"/>
    </source>
</evidence>
<proteinExistence type="predicted"/>
<feature type="transmembrane region" description="Helical" evidence="1">
    <location>
        <begin position="187"/>
        <end position="210"/>
    </location>
</feature>
<dbReference type="RefSeq" id="WP_317943259.1">
    <property type="nucleotide sequence ID" value="NZ_JAUBDI010000005.1"/>
</dbReference>
<feature type="chain" id="PRO_5047415782" description="LPXTG-motif cell wall anchor domain-containing protein" evidence="2">
    <location>
        <begin position="27"/>
        <end position="217"/>
    </location>
</feature>
<name>A0ABU4G814_9BACL</name>
<keyword evidence="2" id="KW-0732">Signal</keyword>
<feature type="signal peptide" evidence="2">
    <location>
        <begin position="1"/>
        <end position="26"/>
    </location>
</feature>
<reference evidence="3 4" key="1">
    <citation type="submission" date="2023-06" db="EMBL/GenBank/DDBJ databases">
        <title>Sporosarcina sp. nov., isolated from Korean traditional fermented seafood 'Jeotgal'.</title>
        <authorList>
            <person name="Yang A.I."/>
            <person name="Shin N.-R."/>
        </authorList>
    </citation>
    <scope>NUCLEOTIDE SEQUENCE [LARGE SCALE GENOMIC DNA]</scope>
    <source>
        <strain evidence="3 4">KCTC13119</strain>
    </source>
</reference>
<evidence type="ECO:0008006" key="5">
    <source>
        <dbReference type="Google" id="ProtNLM"/>
    </source>
</evidence>
<sequence>MIKLLRPFLLLLLVSGLGFFPLHVFAAGNDGSEIKVLDMRLSPKDTLFNIANMKPGDWATRTITVENNGVRDFDYHMQLRNTGEKKLFNELVIEVKVDNQELYQGKLSEFQSKLTRKLKSASDDQLAITIRFPEHLGNDFQGLESSFVLTFIAEGKDSKIVEDGAQGIIGSSGSSAGFRLPATSTNLFNLLLLGSVLSISGFVLLLINFYKRMKLAQ</sequence>
<gene>
    <name evidence="3" type="ORF">QT711_07960</name>
</gene>
<keyword evidence="4" id="KW-1185">Reference proteome</keyword>
<dbReference type="Proteomes" id="UP001282284">
    <property type="component" value="Unassembled WGS sequence"/>
</dbReference>
<keyword evidence="1" id="KW-1133">Transmembrane helix</keyword>
<protein>
    <recommendedName>
        <fullName evidence="5">LPXTG-motif cell wall anchor domain-containing protein</fullName>
    </recommendedName>
</protein>
<keyword evidence="1" id="KW-0472">Membrane</keyword>
<evidence type="ECO:0000313" key="3">
    <source>
        <dbReference type="EMBL" id="MDW0113118.1"/>
    </source>
</evidence>